<dbReference type="Proteomes" id="UP001250214">
    <property type="component" value="Unassembled WGS sequence"/>
</dbReference>
<feature type="transmembrane region" description="Helical" evidence="9">
    <location>
        <begin position="101"/>
        <end position="119"/>
    </location>
</feature>
<evidence type="ECO:0000313" key="11">
    <source>
        <dbReference type="EMBL" id="MDS1271756.1"/>
    </source>
</evidence>
<keyword evidence="7 9" id="KW-0472">Membrane</keyword>
<dbReference type="NCBIfam" id="TIGR00688">
    <property type="entry name" value="rarD"/>
    <property type="match status" value="1"/>
</dbReference>
<gene>
    <name evidence="11" type="primary">rarD</name>
    <name evidence="11" type="ORF">RIF23_15785</name>
</gene>
<sequence>MSELSRGLAFGVSAYLLWGLFPLYVPLLQPSAPVEILAHRVVWSLLVVLLILAVRWHWHWIGSVLRDPRRLALLAVAAAAISVNWGLFIFAVHIGQTLQAALGYFINPLVSVALGVLVLHEPLRRAQVVAVALGATAVLVLGFAYGAVPWLALGMAGSFAGYGLLKKFIGLDGREGLTVETAMLLVPALAYVGWLHATGAGTFATVSVGHTLLLMGVGIATALPLVLFGAAAFRIPLTYVGMLQFIAPIMQFLIAWLVFEEELPLSRWVGFAIVWTALVVFVVDLVRQRPRRDPVAIPDPIPSASLAGPNGHPLPPQRPVDPSAGRSPDGCGPPGSTSDCGDAPATGESSRGAGTPGNRP</sequence>
<evidence type="ECO:0000259" key="10">
    <source>
        <dbReference type="Pfam" id="PF00892"/>
    </source>
</evidence>
<feature type="transmembrane region" description="Helical" evidence="9">
    <location>
        <begin position="209"/>
        <end position="230"/>
    </location>
</feature>
<dbReference type="InterPro" id="IPR004626">
    <property type="entry name" value="RarD"/>
</dbReference>
<feature type="transmembrane region" description="Helical" evidence="9">
    <location>
        <begin position="7"/>
        <end position="25"/>
    </location>
</feature>
<dbReference type="Pfam" id="PF00892">
    <property type="entry name" value="EamA"/>
    <property type="match status" value="1"/>
</dbReference>
<feature type="transmembrane region" description="Helical" evidence="9">
    <location>
        <begin position="70"/>
        <end position="95"/>
    </location>
</feature>
<feature type="transmembrane region" description="Helical" evidence="9">
    <location>
        <begin position="37"/>
        <end position="58"/>
    </location>
</feature>
<feature type="transmembrane region" description="Helical" evidence="9">
    <location>
        <begin position="150"/>
        <end position="165"/>
    </location>
</feature>
<evidence type="ECO:0000256" key="8">
    <source>
        <dbReference type="SAM" id="MobiDB-lite"/>
    </source>
</evidence>
<keyword evidence="4" id="KW-1003">Cell membrane</keyword>
<dbReference type="InterPro" id="IPR000620">
    <property type="entry name" value="EamA_dom"/>
</dbReference>
<accession>A0ABU2H8Y5</accession>
<dbReference type="PANTHER" id="PTHR22911">
    <property type="entry name" value="ACYL-MALONYL CONDENSING ENZYME-RELATED"/>
    <property type="match status" value="1"/>
</dbReference>
<evidence type="ECO:0000256" key="3">
    <source>
        <dbReference type="ARBA" id="ARBA00022448"/>
    </source>
</evidence>
<feature type="transmembrane region" description="Helical" evidence="9">
    <location>
        <begin position="126"/>
        <end position="144"/>
    </location>
</feature>
<dbReference type="RefSeq" id="WP_310913317.1">
    <property type="nucleotide sequence ID" value="NZ_JAVLVT010000008.1"/>
</dbReference>
<name>A0ABU2H8Y5_9ACTN</name>
<dbReference type="SUPFAM" id="SSF103481">
    <property type="entry name" value="Multidrug resistance efflux transporter EmrE"/>
    <property type="match status" value="2"/>
</dbReference>
<proteinExistence type="inferred from homology"/>
<feature type="region of interest" description="Disordered" evidence="8">
    <location>
        <begin position="297"/>
        <end position="360"/>
    </location>
</feature>
<evidence type="ECO:0000313" key="12">
    <source>
        <dbReference type="Proteomes" id="UP001250214"/>
    </source>
</evidence>
<comment type="subcellular location">
    <subcellularLocation>
        <location evidence="1">Cell membrane</location>
        <topology evidence="1">Multi-pass membrane protein</topology>
    </subcellularLocation>
</comment>
<feature type="domain" description="EamA" evidence="10">
    <location>
        <begin position="6"/>
        <end position="141"/>
    </location>
</feature>
<keyword evidence="5 9" id="KW-0812">Transmembrane</keyword>
<keyword evidence="12" id="KW-1185">Reference proteome</keyword>
<dbReference type="InterPro" id="IPR037185">
    <property type="entry name" value="EmrE-like"/>
</dbReference>
<evidence type="ECO:0000256" key="6">
    <source>
        <dbReference type="ARBA" id="ARBA00022989"/>
    </source>
</evidence>
<evidence type="ECO:0000256" key="7">
    <source>
        <dbReference type="ARBA" id="ARBA00023136"/>
    </source>
</evidence>
<dbReference type="PANTHER" id="PTHR22911:SF137">
    <property type="entry name" value="SOLUTE CARRIER FAMILY 35 MEMBER G2-RELATED"/>
    <property type="match status" value="1"/>
</dbReference>
<feature type="transmembrane region" description="Helical" evidence="9">
    <location>
        <begin position="237"/>
        <end position="259"/>
    </location>
</feature>
<comment type="similarity">
    <text evidence="2">Belongs to the EamA transporter family.</text>
</comment>
<keyword evidence="3" id="KW-0813">Transport</keyword>
<evidence type="ECO:0000256" key="9">
    <source>
        <dbReference type="SAM" id="Phobius"/>
    </source>
</evidence>
<evidence type="ECO:0000256" key="1">
    <source>
        <dbReference type="ARBA" id="ARBA00004651"/>
    </source>
</evidence>
<evidence type="ECO:0000256" key="2">
    <source>
        <dbReference type="ARBA" id="ARBA00007362"/>
    </source>
</evidence>
<feature type="transmembrane region" description="Helical" evidence="9">
    <location>
        <begin position="177"/>
        <end position="197"/>
    </location>
</feature>
<keyword evidence="6 9" id="KW-1133">Transmembrane helix</keyword>
<comment type="caution">
    <text evidence="11">The sequence shown here is derived from an EMBL/GenBank/DDBJ whole genome shotgun (WGS) entry which is preliminary data.</text>
</comment>
<evidence type="ECO:0000256" key="5">
    <source>
        <dbReference type="ARBA" id="ARBA00022692"/>
    </source>
</evidence>
<protein>
    <submittedName>
        <fullName evidence="11">EamA family transporter RarD</fullName>
    </submittedName>
</protein>
<organism evidence="11 12">
    <name type="scientific">Lipingzhangella rawalii</name>
    <dbReference type="NCBI Taxonomy" id="2055835"/>
    <lineage>
        <taxon>Bacteria</taxon>
        <taxon>Bacillati</taxon>
        <taxon>Actinomycetota</taxon>
        <taxon>Actinomycetes</taxon>
        <taxon>Streptosporangiales</taxon>
        <taxon>Nocardiopsidaceae</taxon>
        <taxon>Lipingzhangella</taxon>
    </lineage>
</organism>
<dbReference type="EMBL" id="JAVLVT010000008">
    <property type="protein sequence ID" value="MDS1271756.1"/>
    <property type="molecule type" value="Genomic_DNA"/>
</dbReference>
<evidence type="ECO:0000256" key="4">
    <source>
        <dbReference type="ARBA" id="ARBA00022475"/>
    </source>
</evidence>
<reference evidence="12" key="1">
    <citation type="submission" date="2023-07" db="EMBL/GenBank/DDBJ databases">
        <title>Novel species in the genus Lipingzhangella isolated from Sambhar Salt Lake.</title>
        <authorList>
            <person name="Jiya N."/>
            <person name="Kajale S."/>
            <person name="Sharma A."/>
        </authorList>
    </citation>
    <scope>NUCLEOTIDE SEQUENCE [LARGE SCALE GENOMIC DNA]</scope>
    <source>
        <strain evidence="12">LS1_29</strain>
    </source>
</reference>
<feature type="transmembrane region" description="Helical" evidence="9">
    <location>
        <begin position="265"/>
        <end position="286"/>
    </location>
</feature>